<dbReference type="OrthoDB" id="5575at2759"/>
<dbReference type="SMART" id="SM00487">
    <property type="entry name" value="DEXDc"/>
    <property type="match status" value="1"/>
</dbReference>
<dbReference type="PANTHER" id="PTHR47835">
    <property type="entry name" value="HFM1, ATP DEPENDENT DNA HELICASE HOMOLOG"/>
    <property type="match status" value="1"/>
</dbReference>
<dbReference type="SMART" id="SM00973">
    <property type="entry name" value="Sec63"/>
    <property type="match status" value="1"/>
</dbReference>
<sequence length="1282" mass="140489">MADQDLDDLFGGFFSHQDMIATFPAANTTSTPKESDSVDISTVSSYSDDNSLFSRFVEESTAKPTPLAEKMKQSAPKPRLPQSNASTPILNINKDELTDTAAVKPLKFKGFTPTPEPPKKARHEPARKDAAIKPMKGPLRQSDIDSFFESARRAAPKSTREPASPPRRTTDHVPFFETTQQPAKPPPVRSGPPVRQPHDTSVDAFFQSTRRQAPPPRATSPPMKRARMEQRTPPPTDPRLEAMGRAGVGPGASVGHVSVQPSVQPPLTGSNVPDGCLPISVLPAEYQAIFPYPCFNRVQSEAYSAVMDDGAASNIILSAPTGSGKTTIFELAMLHLVMRHGRLNGAHKIIYLAPIKALCQERFEDWKERLCKPLGITAVLFTGDVETYRLSHLTKADLIIATPEKWDSATRKYADQENVVGFTQLLLIDEIHLLNENRGPTLESLVARLRTLGGSPQFAGSALETLRTIAVSATIPNIEDIAAWLGVRQTGLLKFDQSYRPVPLERRVLAYPEAKSEFLFDRNLDYKIADVVTRYAEGKPTLIFCSTRKGTVQTAQTLARDCELELRHPNSTTEDQVLSELMRQGVGFHHAGLSMSDRRAVESAFIAGKLSVLCTTSTLALGVNLPARLVIIKGTTMYNNGRWEQYDAMRVQQMVGRAGRPQFDHRGVAVVMTSADQRHRYEDIVNENVLVESGLHATLAEHLNAEVVIGTVGDRAAAVSWLRHTFYFIRALRVPARYGLPGALTPDAIQEHLLRVVDRALERLIEAGLVVLDGETGAISPTEAGRTVCRFYVALDTVAKLMELPTDAGLLGVLEAVSQAKEFEQQSSRMSERKTLNALSKKVRFPYKKSVKTGPMKVCTLLQADLQSLDPEEFALRTEMFNLRDSAHRILMCARDLFVALKRPGPALSAAGLSKGIASRLWPDADKGLLRQLDGVGPVMVRNLAEGGVTSFDHVAQASTIKLEHLCSRNPPFGTKLRDQVGAIGRVTAQLTAQPYDGDCVELKAVLSVQTRPAKPQWLLLLVTTHDTVALSRRISTGTADGVEVRCLVPTPTESPEISVDIIHDSVVGADWRGQLVPQWPKPVMAPQPKEKEKPKPKAKKVDPPTPKPTPRPAPPTPGIEVVQMVSQPTSQGRSGGFTTSLDQPVVVPTGPGLLSQGQQWAPPPQPQQPQWTPTGGFRQQYPPQPQPQPYPPQQQWQYAPPSLQRPGPPQTPMRSAVAGYAQSPHPAMPQHMAQTMMAPQPMTAPQPYQAYQPPPPPTAPVQFTGTEEDDWGDDEDLFIVK</sequence>
<dbReference type="GO" id="GO:0043138">
    <property type="term" value="F:3'-5' DNA helicase activity"/>
    <property type="evidence" value="ECO:0007669"/>
    <property type="project" value="UniProtKB-EC"/>
</dbReference>
<gene>
    <name evidence="14" type="ORF">J8273_7222</name>
</gene>
<dbReference type="Pfam" id="PF00270">
    <property type="entry name" value="DEAD"/>
    <property type="match status" value="1"/>
</dbReference>
<evidence type="ECO:0000256" key="3">
    <source>
        <dbReference type="ARBA" id="ARBA00022801"/>
    </source>
</evidence>
<comment type="catalytic activity">
    <reaction evidence="8">
        <text>Couples ATP hydrolysis with the unwinding of duplex DNA by translocating in the 3'-5' direction.</text>
        <dbReference type="EC" id="5.6.2.4"/>
    </reaction>
</comment>
<dbReference type="Gene3D" id="1.10.10.10">
    <property type="entry name" value="Winged helix-like DNA-binding domain superfamily/Winged helix DNA-binding domain"/>
    <property type="match status" value="1"/>
</dbReference>
<dbReference type="SMART" id="SM00490">
    <property type="entry name" value="HELICc"/>
    <property type="match status" value="1"/>
</dbReference>
<keyword evidence="3" id="KW-0378">Hydrolase</keyword>
<dbReference type="InterPro" id="IPR003593">
    <property type="entry name" value="AAA+_ATPase"/>
</dbReference>
<evidence type="ECO:0000256" key="8">
    <source>
        <dbReference type="ARBA" id="ARBA00034617"/>
    </source>
</evidence>
<accession>A0A8J6AZC8</accession>
<dbReference type="Pfam" id="PF02889">
    <property type="entry name" value="Sec63"/>
    <property type="match status" value="1"/>
</dbReference>
<dbReference type="PROSITE" id="PS51194">
    <property type="entry name" value="HELICASE_CTER"/>
    <property type="match status" value="1"/>
</dbReference>
<feature type="compositionally biased region" description="Pro residues" evidence="11">
    <location>
        <begin position="1104"/>
        <end position="1118"/>
    </location>
</feature>
<name>A0A8J6AZC8_9EUKA</name>
<dbReference type="GO" id="GO:0003676">
    <property type="term" value="F:nucleic acid binding"/>
    <property type="evidence" value="ECO:0007669"/>
    <property type="project" value="InterPro"/>
</dbReference>
<evidence type="ECO:0000256" key="9">
    <source>
        <dbReference type="ARBA" id="ARBA00034808"/>
    </source>
</evidence>
<organism evidence="14 15">
    <name type="scientific">Carpediemonas membranifera</name>
    <dbReference type="NCBI Taxonomy" id="201153"/>
    <lineage>
        <taxon>Eukaryota</taxon>
        <taxon>Metamonada</taxon>
        <taxon>Carpediemonas-like organisms</taxon>
        <taxon>Carpediemonas</taxon>
    </lineage>
</organism>
<dbReference type="SUPFAM" id="SSF46785">
    <property type="entry name" value="Winged helix' DNA-binding domain"/>
    <property type="match status" value="1"/>
</dbReference>
<dbReference type="Gene3D" id="1.10.3380.10">
    <property type="entry name" value="Sec63 N-terminal domain-like domain"/>
    <property type="match status" value="1"/>
</dbReference>
<evidence type="ECO:0000313" key="14">
    <source>
        <dbReference type="EMBL" id="KAG9390949.1"/>
    </source>
</evidence>
<feature type="region of interest" description="Disordered" evidence="11">
    <location>
        <begin position="107"/>
        <end position="239"/>
    </location>
</feature>
<keyword evidence="4 14" id="KW-0347">Helicase</keyword>
<feature type="compositionally biased region" description="Basic and acidic residues" evidence="11">
    <location>
        <begin position="1089"/>
        <end position="1103"/>
    </location>
</feature>
<feature type="compositionally biased region" description="Low complexity" evidence="11">
    <location>
        <begin position="1242"/>
        <end position="1252"/>
    </location>
</feature>
<dbReference type="EMBL" id="JAHDYR010000062">
    <property type="protein sequence ID" value="KAG9390949.1"/>
    <property type="molecule type" value="Genomic_DNA"/>
</dbReference>
<evidence type="ECO:0000256" key="6">
    <source>
        <dbReference type="ARBA" id="ARBA00023235"/>
    </source>
</evidence>
<dbReference type="InterPro" id="IPR014001">
    <property type="entry name" value="Helicase_ATP-bd"/>
</dbReference>
<feature type="domain" description="Helicase C-terminal" evidence="13">
    <location>
        <begin position="527"/>
        <end position="703"/>
    </location>
</feature>
<evidence type="ECO:0000256" key="5">
    <source>
        <dbReference type="ARBA" id="ARBA00022840"/>
    </source>
</evidence>
<dbReference type="Pfam" id="PF23445">
    <property type="entry name" value="WHD_SNRNP200"/>
    <property type="match status" value="1"/>
</dbReference>
<dbReference type="InterPro" id="IPR027417">
    <property type="entry name" value="P-loop_NTPase"/>
</dbReference>
<dbReference type="PANTHER" id="PTHR47835:SF3">
    <property type="entry name" value="HELICASE FOR MEIOSIS 1"/>
    <property type="match status" value="1"/>
</dbReference>
<feature type="compositionally biased region" description="Polar residues" evidence="11">
    <location>
        <begin position="1125"/>
        <end position="1143"/>
    </location>
</feature>
<feature type="compositionally biased region" description="Pro residues" evidence="11">
    <location>
        <begin position="1183"/>
        <end position="1193"/>
    </location>
</feature>
<dbReference type="GO" id="GO:0005524">
    <property type="term" value="F:ATP binding"/>
    <property type="evidence" value="ECO:0007669"/>
    <property type="project" value="UniProtKB-KW"/>
</dbReference>
<dbReference type="PROSITE" id="PS51192">
    <property type="entry name" value="HELICASE_ATP_BIND_1"/>
    <property type="match status" value="1"/>
</dbReference>
<feature type="compositionally biased region" description="Basic and acidic residues" evidence="11">
    <location>
        <begin position="117"/>
        <end position="131"/>
    </location>
</feature>
<evidence type="ECO:0000256" key="11">
    <source>
        <dbReference type="SAM" id="MobiDB-lite"/>
    </source>
</evidence>
<dbReference type="SMART" id="SM00382">
    <property type="entry name" value="AAA"/>
    <property type="match status" value="1"/>
</dbReference>
<dbReference type="InterPro" id="IPR011545">
    <property type="entry name" value="DEAD/DEAH_box_helicase_dom"/>
</dbReference>
<evidence type="ECO:0000313" key="15">
    <source>
        <dbReference type="Proteomes" id="UP000717585"/>
    </source>
</evidence>
<evidence type="ECO:0000256" key="7">
    <source>
        <dbReference type="ARBA" id="ARBA00023254"/>
    </source>
</evidence>
<dbReference type="InterPro" id="IPR001650">
    <property type="entry name" value="Helicase_C-like"/>
</dbReference>
<proteinExistence type="inferred from homology"/>
<dbReference type="Gene3D" id="3.40.50.300">
    <property type="entry name" value="P-loop containing nucleotide triphosphate hydrolases"/>
    <property type="match status" value="2"/>
</dbReference>
<dbReference type="FunFam" id="1.10.10.10:FF:000012">
    <property type="entry name" value="U5 small nuclear ribonucleoprotein helicase"/>
    <property type="match status" value="1"/>
</dbReference>
<dbReference type="SUPFAM" id="SSF52540">
    <property type="entry name" value="P-loop containing nucleoside triphosphate hydrolases"/>
    <property type="match status" value="1"/>
</dbReference>
<dbReference type="GO" id="GO:0051321">
    <property type="term" value="P:meiotic cell cycle"/>
    <property type="evidence" value="ECO:0007669"/>
    <property type="project" value="UniProtKB-KW"/>
</dbReference>
<feature type="region of interest" description="Disordered" evidence="11">
    <location>
        <begin position="1242"/>
        <end position="1282"/>
    </location>
</feature>
<comment type="caution">
    <text evidence="14">The sequence shown here is derived from an EMBL/GenBank/DDBJ whole genome shotgun (WGS) entry which is preliminary data.</text>
</comment>
<dbReference type="InterPro" id="IPR057842">
    <property type="entry name" value="WH_MER3"/>
</dbReference>
<evidence type="ECO:0000256" key="10">
    <source>
        <dbReference type="ARBA" id="ARBA00048988"/>
    </source>
</evidence>
<evidence type="ECO:0000256" key="4">
    <source>
        <dbReference type="ARBA" id="ARBA00022806"/>
    </source>
</evidence>
<evidence type="ECO:0000256" key="2">
    <source>
        <dbReference type="ARBA" id="ARBA00022741"/>
    </source>
</evidence>
<dbReference type="Proteomes" id="UP000717585">
    <property type="component" value="Unassembled WGS sequence"/>
</dbReference>
<keyword evidence="6" id="KW-0413">Isomerase</keyword>
<reference evidence="14" key="1">
    <citation type="submission" date="2021-05" db="EMBL/GenBank/DDBJ databases">
        <title>A free-living protist that lacks canonical eukaryotic 1 DNA replication and segregation systems.</title>
        <authorList>
            <person name="Salas-Leiva D.E."/>
            <person name="Tromer E.C."/>
            <person name="Curtis B.A."/>
            <person name="Jerlstrom-Hultqvist J."/>
            <person name="Kolisko M."/>
            <person name="Yi Z."/>
            <person name="Salas-Leiva J.S."/>
            <person name="Gallot-Lavallee L."/>
            <person name="Kops G.J.P.L."/>
            <person name="Archibald J.M."/>
            <person name="Simpson A.G.B."/>
            <person name="Roger A.J."/>
        </authorList>
    </citation>
    <scope>NUCLEOTIDE SEQUENCE</scope>
    <source>
        <strain evidence="14">BICM</strain>
    </source>
</reference>
<dbReference type="InterPro" id="IPR052247">
    <property type="entry name" value="Meiotic_Crossover_Helicase"/>
</dbReference>
<feature type="compositionally biased region" description="Low complexity" evidence="11">
    <location>
        <begin position="1169"/>
        <end position="1182"/>
    </location>
</feature>
<evidence type="ECO:0000259" key="13">
    <source>
        <dbReference type="PROSITE" id="PS51194"/>
    </source>
</evidence>
<feature type="domain" description="Helicase ATP-binding" evidence="12">
    <location>
        <begin position="306"/>
        <end position="493"/>
    </location>
</feature>
<dbReference type="CDD" id="cd18795">
    <property type="entry name" value="SF2_C_Ski2"/>
    <property type="match status" value="1"/>
</dbReference>
<evidence type="ECO:0000256" key="1">
    <source>
        <dbReference type="ARBA" id="ARBA00010140"/>
    </source>
</evidence>
<dbReference type="InterPro" id="IPR036390">
    <property type="entry name" value="WH_DNA-bd_sf"/>
</dbReference>
<feature type="region of interest" description="Disordered" evidence="11">
    <location>
        <begin position="58"/>
        <end position="87"/>
    </location>
</feature>
<protein>
    <recommendedName>
        <fullName evidence="9">DNA 3'-5' helicase</fullName>
        <ecNumber evidence="9">5.6.2.4</ecNumber>
    </recommendedName>
</protein>
<dbReference type="SUPFAM" id="SSF158702">
    <property type="entry name" value="Sec63 N-terminal domain-like"/>
    <property type="match status" value="1"/>
</dbReference>
<keyword evidence="5" id="KW-0067">ATP-binding</keyword>
<dbReference type="GO" id="GO:0016787">
    <property type="term" value="F:hydrolase activity"/>
    <property type="evidence" value="ECO:0007669"/>
    <property type="project" value="UniProtKB-KW"/>
</dbReference>
<dbReference type="InterPro" id="IPR036388">
    <property type="entry name" value="WH-like_DNA-bd_sf"/>
</dbReference>
<keyword evidence="15" id="KW-1185">Reference proteome</keyword>
<dbReference type="EC" id="5.6.2.4" evidence="9"/>
<comment type="catalytic activity">
    <reaction evidence="10">
        <text>ATP + H2O = ADP + phosphate + H(+)</text>
        <dbReference type="Rhea" id="RHEA:13065"/>
        <dbReference type="ChEBI" id="CHEBI:15377"/>
        <dbReference type="ChEBI" id="CHEBI:15378"/>
        <dbReference type="ChEBI" id="CHEBI:30616"/>
        <dbReference type="ChEBI" id="CHEBI:43474"/>
        <dbReference type="ChEBI" id="CHEBI:456216"/>
        <dbReference type="EC" id="5.6.2.4"/>
    </reaction>
</comment>
<feature type="region of interest" description="Disordered" evidence="11">
    <location>
        <begin position="1078"/>
        <end position="1228"/>
    </location>
</feature>
<evidence type="ECO:0000259" key="12">
    <source>
        <dbReference type="PROSITE" id="PS51192"/>
    </source>
</evidence>
<dbReference type="Pfam" id="PF00271">
    <property type="entry name" value="Helicase_C"/>
    <property type="match status" value="1"/>
</dbReference>
<dbReference type="InterPro" id="IPR004179">
    <property type="entry name" value="Sec63-dom"/>
</dbReference>
<keyword evidence="7" id="KW-0469">Meiosis</keyword>
<keyword evidence="2" id="KW-0547">Nucleotide-binding</keyword>
<comment type="similarity">
    <text evidence="1">Belongs to the helicase family. SKI2 subfamily.</text>
</comment>
<feature type="compositionally biased region" description="Acidic residues" evidence="11">
    <location>
        <begin position="1267"/>
        <end position="1282"/>
    </location>
</feature>